<dbReference type="eggNOG" id="COG2205">
    <property type="taxonomic scope" value="Bacteria"/>
</dbReference>
<keyword evidence="7" id="KW-0547">Nucleotide-binding</keyword>
<evidence type="ECO:0000256" key="6">
    <source>
        <dbReference type="ARBA" id="ARBA00022679"/>
    </source>
</evidence>
<dbReference type="SMART" id="SM00091">
    <property type="entry name" value="PAS"/>
    <property type="match status" value="2"/>
</dbReference>
<feature type="transmembrane region" description="Helical" evidence="13">
    <location>
        <begin position="22"/>
        <end position="47"/>
    </location>
</feature>
<dbReference type="Pfam" id="PF00512">
    <property type="entry name" value="HisKA"/>
    <property type="match status" value="1"/>
</dbReference>
<dbReference type="HOGENOM" id="CLU_275325_0_0_6"/>
<dbReference type="InterPro" id="IPR000014">
    <property type="entry name" value="PAS"/>
</dbReference>
<evidence type="ECO:0000256" key="1">
    <source>
        <dbReference type="ARBA" id="ARBA00000085"/>
    </source>
</evidence>
<dbReference type="Gene3D" id="3.30.450.40">
    <property type="match status" value="1"/>
</dbReference>
<evidence type="ECO:0000256" key="2">
    <source>
        <dbReference type="ARBA" id="ARBA00004236"/>
    </source>
</evidence>
<dbReference type="RefSeq" id="WP_009148460.1">
    <property type="nucleotide sequence ID" value="NZ_CP121471.1"/>
</dbReference>
<dbReference type="CDD" id="cd00082">
    <property type="entry name" value="HisKA"/>
    <property type="match status" value="1"/>
</dbReference>
<dbReference type="FunFam" id="3.30.565.10:FF:000023">
    <property type="entry name" value="PAS domain-containing sensor histidine kinase"/>
    <property type="match status" value="1"/>
</dbReference>
<feature type="domain" description="Histidine kinase" evidence="14">
    <location>
        <begin position="919"/>
        <end position="1141"/>
    </location>
</feature>
<dbReference type="InterPro" id="IPR050736">
    <property type="entry name" value="Sensor_HK_Regulatory"/>
</dbReference>
<dbReference type="CDD" id="cd00130">
    <property type="entry name" value="PAS"/>
    <property type="match status" value="2"/>
</dbReference>
<organism evidence="17 18">
    <name type="scientific">Thiorhodovibrio frisius</name>
    <dbReference type="NCBI Taxonomy" id="631362"/>
    <lineage>
        <taxon>Bacteria</taxon>
        <taxon>Pseudomonadati</taxon>
        <taxon>Pseudomonadota</taxon>
        <taxon>Gammaproteobacteria</taxon>
        <taxon>Chromatiales</taxon>
        <taxon>Chromatiaceae</taxon>
        <taxon>Thiorhodovibrio</taxon>
    </lineage>
</organism>
<dbReference type="PANTHER" id="PTHR43711">
    <property type="entry name" value="TWO-COMPONENT HISTIDINE KINASE"/>
    <property type="match status" value="1"/>
</dbReference>
<dbReference type="GO" id="GO:0005524">
    <property type="term" value="F:ATP binding"/>
    <property type="evidence" value="ECO:0007669"/>
    <property type="project" value="UniProtKB-KW"/>
</dbReference>
<dbReference type="InterPro" id="IPR036890">
    <property type="entry name" value="HATPase_C_sf"/>
</dbReference>
<comment type="subcellular location">
    <subcellularLocation>
        <location evidence="2">Cell membrane</location>
    </subcellularLocation>
</comment>
<dbReference type="InterPro" id="IPR004358">
    <property type="entry name" value="Sig_transdc_His_kin-like_C"/>
</dbReference>
<dbReference type="AlphaFoldDB" id="H8Z3G8"/>
<dbReference type="GO" id="GO:0000155">
    <property type="term" value="F:phosphorelay sensor kinase activity"/>
    <property type="evidence" value="ECO:0007669"/>
    <property type="project" value="InterPro"/>
</dbReference>
<evidence type="ECO:0000256" key="11">
    <source>
        <dbReference type="ARBA" id="ARBA00023136"/>
    </source>
</evidence>
<dbReference type="EMBL" id="JH603169">
    <property type="protein sequence ID" value="EIC21876.1"/>
    <property type="molecule type" value="Genomic_DNA"/>
</dbReference>
<feature type="transmembrane region" description="Helical" evidence="13">
    <location>
        <begin position="252"/>
        <end position="272"/>
    </location>
</feature>
<feature type="transmembrane region" description="Helical" evidence="13">
    <location>
        <begin position="425"/>
        <end position="450"/>
    </location>
</feature>
<keyword evidence="4" id="KW-1003">Cell membrane</keyword>
<evidence type="ECO:0000256" key="12">
    <source>
        <dbReference type="SAM" id="MobiDB-lite"/>
    </source>
</evidence>
<gene>
    <name evidence="17" type="ORF">Thi970DRAFT_02111</name>
</gene>
<feature type="domain" description="PAC" evidence="16">
    <location>
        <begin position="849"/>
        <end position="901"/>
    </location>
</feature>
<evidence type="ECO:0000256" key="4">
    <source>
        <dbReference type="ARBA" id="ARBA00022475"/>
    </source>
</evidence>
<evidence type="ECO:0000313" key="17">
    <source>
        <dbReference type="EMBL" id="EIC21876.1"/>
    </source>
</evidence>
<dbReference type="InterPro" id="IPR013655">
    <property type="entry name" value="PAS_fold_3"/>
</dbReference>
<comment type="catalytic activity">
    <reaction evidence="1">
        <text>ATP + protein L-histidine = ADP + protein N-phospho-L-histidine.</text>
        <dbReference type="EC" id="2.7.13.3"/>
    </reaction>
</comment>
<evidence type="ECO:0000256" key="13">
    <source>
        <dbReference type="SAM" id="Phobius"/>
    </source>
</evidence>
<evidence type="ECO:0000259" key="15">
    <source>
        <dbReference type="PROSITE" id="PS50112"/>
    </source>
</evidence>
<dbReference type="InterPro" id="IPR005467">
    <property type="entry name" value="His_kinase_dom"/>
</dbReference>
<feature type="domain" description="PAS" evidence="15">
    <location>
        <begin position="471"/>
        <end position="518"/>
    </location>
</feature>
<evidence type="ECO:0000259" key="16">
    <source>
        <dbReference type="PROSITE" id="PS50113"/>
    </source>
</evidence>
<dbReference type="STRING" id="631362.Thi970DRAFT_02111"/>
<dbReference type="eggNOG" id="COG2203">
    <property type="taxonomic scope" value="Bacteria"/>
</dbReference>
<evidence type="ECO:0000259" key="14">
    <source>
        <dbReference type="PROSITE" id="PS50109"/>
    </source>
</evidence>
<dbReference type="EC" id="2.7.13.3" evidence="3"/>
<keyword evidence="18" id="KW-1185">Reference proteome</keyword>
<dbReference type="InterPro" id="IPR000700">
    <property type="entry name" value="PAS-assoc_C"/>
</dbReference>
<dbReference type="Gene3D" id="1.10.287.130">
    <property type="match status" value="1"/>
</dbReference>
<dbReference type="NCBIfam" id="TIGR00229">
    <property type="entry name" value="sensory_box"/>
    <property type="match status" value="1"/>
</dbReference>
<evidence type="ECO:0000256" key="8">
    <source>
        <dbReference type="ARBA" id="ARBA00022777"/>
    </source>
</evidence>
<evidence type="ECO:0000256" key="5">
    <source>
        <dbReference type="ARBA" id="ARBA00022553"/>
    </source>
</evidence>
<evidence type="ECO:0000256" key="9">
    <source>
        <dbReference type="ARBA" id="ARBA00022840"/>
    </source>
</evidence>
<dbReference type="InterPro" id="IPR029016">
    <property type="entry name" value="GAF-like_dom_sf"/>
</dbReference>
<dbReference type="PRINTS" id="PR00344">
    <property type="entry name" value="BCTRLSENSOR"/>
</dbReference>
<keyword evidence="9" id="KW-0067">ATP-binding</keyword>
<proteinExistence type="predicted"/>
<feature type="region of interest" description="Disordered" evidence="12">
    <location>
        <begin position="302"/>
        <end position="328"/>
    </location>
</feature>
<dbReference type="InterPro" id="IPR035965">
    <property type="entry name" value="PAS-like_dom_sf"/>
</dbReference>
<sequence>MPTADFAQSADLTESKDVFRHAALSGLTIPVLACIGLVAVSIILASWRMHVQDSEIREKVLTETLDLARTLALQPLDAPPQADEGSSARQQEADLTRLNCHLHRLAAFAGYQNIWTLTQHEGVRHEGPASHAAGSDCAQQPEAGIASLPPEITQVFNSGQPKITAPHGQGDARVISILVPIGPVPEDHKVGRILGVDIAARHWRAAVWSVAMLPLALGGLLTITFAIAAWIVYRSSASGDETPTSLRYLEPLLAGLTGAALTLAATSVTYQLEQDFESDLLEWASARTSRDLTMMMDQLREAPDGHSPATLPSSVADRAPAPDEFANSESRTITAVRQLLEQTLARQHSYESQIDARLLALNDQGTARLIARIPASDGAETPTKVRLIPPLSAMAQRQQVIPVFADHRTFAIQLGIHTPKPSGPLASAAAATATIGLILTAVATALVTWLRGRLSGLERLLNQRTSALQQRETNFNAITNAVRDAIIMADENFRILYWNPAAEQLFGHTEAEAKGQDLHRLIGGPELANTLPGTKPGQGTFVGASLIGRLVEVEAQHKSGDRVPLELSLSTMRLDGAWHAIGVLRDITERRRSRERLVKLNDCLVNLGSDYRENIHRITSVCGEILAADTALYNRLDNGLLVTLGRWQAPEDYPESDTPEGHICYDLIQDRSDRVSGHCGGELAENQSSREAFFLADLDQTPYARIDPAVRKYQLKAYFGHVVRCGSQTCGSLCVVFKQQRSPSDEEKRLLGILAAALTTEENRHLATRELELSEKRMSLAMRSTGIGIWEYEPDTRQLRLDAPMHGLLGLQPVQATRSIDDWTLRLLPEDMSKFQQRLESALSNDGELNQELRLQLNPDELRYLRIIGSVHRRANHHSHYLIGVCFDITRRKETEVRLLQAKDMAEKASQMKTQFLSQVSHELRTPMNAVLGFAQLLDSDPDLNNDQRDSIQEILHSGHHLLKLIDEVLDLAQIESGETEMQVQQILLEPALVESLALIRQLASDQELKIECASCSELAVAADSFRLRQVLINLLSNAVKFNRPGGSITLEAAETTPATSTDRQVRVSVRDTGIGIPADRLDELFEPFRRLPDAQLRGIEGSGVGLAVVKRLVELMGGRIGVESTPGEGSCFWFELPRQPTTRATAPLLKSETTTPLLL</sequence>
<dbReference type="SMART" id="SM00388">
    <property type="entry name" value="HisKA"/>
    <property type="match status" value="1"/>
</dbReference>
<dbReference type="InterPro" id="IPR003661">
    <property type="entry name" value="HisK_dim/P_dom"/>
</dbReference>
<keyword evidence="13" id="KW-1133">Transmembrane helix</keyword>
<dbReference type="Pfam" id="PF13426">
    <property type="entry name" value="PAS_9"/>
    <property type="match status" value="1"/>
</dbReference>
<dbReference type="SUPFAM" id="SSF47384">
    <property type="entry name" value="Homodimeric domain of signal transducing histidine kinase"/>
    <property type="match status" value="1"/>
</dbReference>
<dbReference type="SMART" id="SM00387">
    <property type="entry name" value="HATPase_c"/>
    <property type="match status" value="1"/>
</dbReference>
<feature type="transmembrane region" description="Helical" evidence="13">
    <location>
        <begin position="210"/>
        <end position="232"/>
    </location>
</feature>
<evidence type="ECO:0000256" key="10">
    <source>
        <dbReference type="ARBA" id="ARBA00023012"/>
    </source>
</evidence>
<dbReference type="Gene3D" id="3.30.565.10">
    <property type="entry name" value="Histidine kinase-like ATPase, C-terminal domain"/>
    <property type="match status" value="1"/>
</dbReference>
<keyword evidence="10" id="KW-0902">Two-component regulatory system</keyword>
<dbReference type="Gene3D" id="3.30.450.20">
    <property type="entry name" value="PAS domain"/>
    <property type="match status" value="2"/>
</dbReference>
<dbReference type="Proteomes" id="UP000002964">
    <property type="component" value="Unassembled WGS sequence"/>
</dbReference>
<dbReference type="SMART" id="SM00086">
    <property type="entry name" value="PAC"/>
    <property type="match status" value="2"/>
</dbReference>
<dbReference type="Pfam" id="PF08447">
    <property type="entry name" value="PAS_3"/>
    <property type="match status" value="1"/>
</dbReference>
<keyword evidence="6" id="KW-0808">Transferase</keyword>
<name>H8Z3G8_9GAMM</name>
<reference evidence="17 18" key="2">
    <citation type="submission" date="2011-11" db="EMBL/GenBank/DDBJ databases">
        <authorList>
            <consortium name="US DOE Joint Genome Institute"/>
            <person name="Lucas S."/>
            <person name="Han J."/>
            <person name="Lapidus A."/>
            <person name="Cheng J.-F."/>
            <person name="Goodwin L."/>
            <person name="Pitluck S."/>
            <person name="Peters L."/>
            <person name="Ovchinnikova G."/>
            <person name="Zhang X."/>
            <person name="Detter J.C."/>
            <person name="Han C."/>
            <person name="Tapia R."/>
            <person name="Land M."/>
            <person name="Hauser L."/>
            <person name="Kyrpides N."/>
            <person name="Ivanova N."/>
            <person name="Pagani I."/>
            <person name="Vogl K."/>
            <person name="Liu Z."/>
            <person name="Overmann J."/>
            <person name="Frigaard N.-U."/>
            <person name="Bryant D."/>
            <person name="Woyke T."/>
        </authorList>
    </citation>
    <scope>NUCLEOTIDE SEQUENCE [LARGE SCALE GENOMIC DNA]</scope>
    <source>
        <strain evidence="17 18">970</strain>
    </source>
</reference>
<dbReference type="Pfam" id="PF02518">
    <property type="entry name" value="HATPase_c"/>
    <property type="match status" value="1"/>
</dbReference>
<evidence type="ECO:0000256" key="3">
    <source>
        <dbReference type="ARBA" id="ARBA00012438"/>
    </source>
</evidence>
<reference evidence="18" key="1">
    <citation type="submission" date="2011-06" db="EMBL/GenBank/DDBJ databases">
        <authorList>
            <consortium name="US DOE Joint Genome Institute (JGI-PGF)"/>
            <person name="Lucas S."/>
            <person name="Han J."/>
            <person name="Lapidus A."/>
            <person name="Cheng J.-F."/>
            <person name="Goodwin L."/>
            <person name="Pitluck S."/>
            <person name="Peters L."/>
            <person name="Land M.L."/>
            <person name="Hauser L."/>
            <person name="Vogl K."/>
            <person name="Liu Z."/>
            <person name="Overmann J."/>
            <person name="Frigaard N.-U."/>
            <person name="Bryant D.A."/>
            <person name="Woyke T.J."/>
        </authorList>
    </citation>
    <scope>NUCLEOTIDE SEQUENCE [LARGE SCALE GENOMIC DNA]</scope>
    <source>
        <strain evidence="18">970</strain>
    </source>
</reference>
<keyword evidence="5" id="KW-0597">Phosphoprotein</keyword>
<keyword evidence="11 13" id="KW-0472">Membrane</keyword>
<dbReference type="CDD" id="cd16922">
    <property type="entry name" value="HATPase_EvgS-ArcB-TorS-like"/>
    <property type="match status" value="1"/>
</dbReference>
<dbReference type="OrthoDB" id="8573350at2"/>
<dbReference type="InterPro" id="IPR036097">
    <property type="entry name" value="HisK_dim/P_sf"/>
</dbReference>
<evidence type="ECO:0000313" key="18">
    <source>
        <dbReference type="Proteomes" id="UP000002964"/>
    </source>
</evidence>
<accession>H8Z3G8</accession>
<feature type="domain" description="PAC" evidence="16">
    <location>
        <begin position="549"/>
        <end position="599"/>
    </location>
</feature>
<dbReference type="SUPFAM" id="SSF55785">
    <property type="entry name" value="PYP-like sensor domain (PAS domain)"/>
    <property type="match status" value="2"/>
</dbReference>
<protein>
    <recommendedName>
        <fullName evidence="3">histidine kinase</fullName>
        <ecNumber evidence="3">2.7.13.3</ecNumber>
    </recommendedName>
</protein>
<dbReference type="SUPFAM" id="SSF55874">
    <property type="entry name" value="ATPase domain of HSP90 chaperone/DNA topoisomerase II/histidine kinase"/>
    <property type="match status" value="1"/>
</dbReference>
<dbReference type="PROSITE" id="PS50109">
    <property type="entry name" value="HIS_KIN"/>
    <property type="match status" value="1"/>
</dbReference>
<dbReference type="PANTHER" id="PTHR43711:SF1">
    <property type="entry name" value="HISTIDINE KINASE 1"/>
    <property type="match status" value="1"/>
</dbReference>
<dbReference type="PROSITE" id="PS50112">
    <property type="entry name" value="PAS"/>
    <property type="match status" value="1"/>
</dbReference>
<dbReference type="GO" id="GO:0005886">
    <property type="term" value="C:plasma membrane"/>
    <property type="evidence" value="ECO:0007669"/>
    <property type="project" value="UniProtKB-SubCell"/>
</dbReference>
<dbReference type="InterPro" id="IPR003594">
    <property type="entry name" value="HATPase_dom"/>
</dbReference>
<dbReference type="InterPro" id="IPR001610">
    <property type="entry name" value="PAC"/>
</dbReference>
<dbReference type="eggNOG" id="COG5002">
    <property type="taxonomic scope" value="Bacteria"/>
</dbReference>
<keyword evidence="8" id="KW-0418">Kinase</keyword>
<dbReference type="PROSITE" id="PS50113">
    <property type="entry name" value="PAC"/>
    <property type="match status" value="2"/>
</dbReference>
<keyword evidence="13" id="KW-0812">Transmembrane</keyword>
<evidence type="ECO:0000256" key="7">
    <source>
        <dbReference type="ARBA" id="ARBA00022741"/>
    </source>
</evidence>